<protein>
    <recommendedName>
        <fullName evidence="6 7">6-phosphogluconolactonase</fullName>
        <shortName evidence="7">6PGL</shortName>
        <ecNumber evidence="5 7">3.1.1.31</ecNumber>
    </recommendedName>
</protein>
<accession>A0A841HP53</accession>
<proteinExistence type="inferred from homology"/>
<dbReference type="Proteomes" id="UP000588068">
    <property type="component" value="Unassembled WGS sequence"/>
</dbReference>
<dbReference type="InterPro" id="IPR037171">
    <property type="entry name" value="NagB/RpiA_transferase-like"/>
</dbReference>
<dbReference type="RefSeq" id="WP_184334490.1">
    <property type="nucleotide sequence ID" value="NZ_JACHHZ010000005.1"/>
</dbReference>
<evidence type="ECO:0000259" key="8">
    <source>
        <dbReference type="Pfam" id="PF01182"/>
    </source>
</evidence>
<dbReference type="PANTHER" id="PTHR11054:SF0">
    <property type="entry name" value="6-PHOSPHOGLUCONOLACTONASE"/>
    <property type="match status" value="1"/>
</dbReference>
<dbReference type="EMBL" id="JACHHZ010000005">
    <property type="protein sequence ID" value="MBB6095081.1"/>
    <property type="molecule type" value="Genomic_DNA"/>
</dbReference>
<dbReference type="EC" id="3.1.1.31" evidence="5 7"/>
<dbReference type="Gene3D" id="3.40.50.1360">
    <property type="match status" value="1"/>
</dbReference>
<name>A0A841HP53_9GAMM</name>
<dbReference type="InterPro" id="IPR039104">
    <property type="entry name" value="6PGL"/>
</dbReference>
<dbReference type="InterPro" id="IPR005900">
    <property type="entry name" value="6-phosphogluconolactonase_DevB"/>
</dbReference>
<dbReference type="UniPathway" id="UPA00115">
    <property type="reaction ID" value="UER00409"/>
</dbReference>
<evidence type="ECO:0000256" key="1">
    <source>
        <dbReference type="ARBA" id="ARBA00000832"/>
    </source>
</evidence>
<dbReference type="GO" id="GO:0006098">
    <property type="term" value="P:pentose-phosphate shunt"/>
    <property type="evidence" value="ECO:0007669"/>
    <property type="project" value="UniProtKB-UniPathway"/>
</dbReference>
<gene>
    <name evidence="7" type="primary">pgl</name>
    <name evidence="9" type="ORF">HNQ60_003971</name>
</gene>
<dbReference type="CDD" id="cd01400">
    <property type="entry name" value="6PGL"/>
    <property type="match status" value="1"/>
</dbReference>
<evidence type="ECO:0000256" key="6">
    <source>
        <dbReference type="ARBA" id="ARBA00020337"/>
    </source>
</evidence>
<reference evidence="9 10" key="1">
    <citation type="submission" date="2020-08" db="EMBL/GenBank/DDBJ databases">
        <title>Genomic Encyclopedia of Type Strains, Phase IV (KMG-IV): sequencing the most valuable type-strain genomes for metagenomic binning, comparative biology and taxonomic classification.</title>
        <authorList>
            <person name="Goeker M."/>
        </authorList>
    </citation>
    <scope>NUCLEOTIDE SEQUENCE [LARGE SCALE GENOMIC DNA]</scope>
    <source>
        <strain evidence="9 10">DSM 26723</strain>
    </source>
</reference>
<dbReference type="InterPro" id="IPR006148">
    <property type="entry name" value="Glc/Gal-6P_isomerase"/>
</dbReference>
<evidence type="ECO:0000313" key="9">
    <source>
        <dbReference type="EMBL" id="MBB6095081.1"/>
    </source>
</evidence>
<evidence type="ECO:0000256" key="5">
    <source>
        <dbReference type="ARBA" id="ARBA00013198"/>
    </source>
</evidence>
<dbReference type="SUPFAM" id="SSF100950">
    <property type="entry name" value="NagB/RpiA/CoA transferase-like"/>
    <property type="match status" value="1"/>
</dbReference>
<organism evidence="9 10">
    <name type="scientific">Povalibacter uvarum</name>
    <dbReference type="NCBI Taxonomy" id="732238"/>
    <lineage>
        <taxon>Bacteria</taxon>
        <taxon>Pseudomonadati</taxon>
        <taxon>Pseudomonadota</taxon>
        <taxon>Gammaproteobacteria</taxon>
        <taxon>Steroidobacterales</taxon>
        <taxon>Steroidobacteraceae</taxon>
        <taxon>Povalibacter</taxon>
    </lineage>
</organism>
<comment type="caution">
    <text evidence="9">The sequence shown here is derived from an EMBL/GenBank/DDBJ whole genome shotgun (WGS) entry which is preliminary data.</text>
</comment>
<evidence type="ECO:0000256" key="7">
    <source>
        <dbReference type="RuleBase" id="RU365095"/>
    </source>
</evidence>
<dbReference type="Pfam" id="PF01182">
    <property type="entry name" value="Glucosamine_iso"/>
    <property type="match status" value="1"/>
</dbReference>
<keyword evidence="7 9" id="KW-0378">Hydrolase</keyword>
<dbReference type="PANTHER" id="PTHR11054">
    <property type="entry name" value="6-PHOSPHOGLUCONOLACTONASE"/>
    <property type="match status" value="1"/>
</dbReference>
<feature type="domain" description="Glucosamine/galactosamine-6-phosphate isomerase" evidence="8">
    <location>
        <begin position="12"/>
        <end position="225"/>
    </location>
</feature>
<evidence type="ECO:0000256" key="2">
    <source>
        <dbReference type="ARBA" id="ARBA00002681"/>
    </source>
</evidence>
<comment type="function">
    <text evidence="2 7">Hydrolysis of 6-phosphogluconolactone to 6-phosphogluconate.</text>
</comment>
<dbReference type="GO" id="GO:0017057">
    <property type="term" value="F:6-phosphogluconolactonase activity"/>
    <property type="evidence" value="ECO:0007669"/>
    <property type="project" value="UniProtKB-UniRule"/>
</dbReference>
<sequence>MPSRWVHEHRFPDSTALAHALAGELRVDLEEAIGVRKAASLVVSGGRTPLKLFGQLRTEKLEWSKVWVTLADERWVETTAEESNERMMREHLGKDLAADAHFVGLKNPAPTPEAGADWSWRALSRVPRPFDVVLLGMGEDGHTASLFPGSMTLARALDPSAPPGCVAVNALKAPHARVSLNLAALLDARRIILHIEGEAKWHVYQRARMPGSTAELPVRAVLHQKEVPVDVYWSP</sequence>
<comment type="similarity">
    <text evidence="4 7">Belongs to the glucosamine/galactosamine-6-phosphate isomerase family. 6-phosphogluconolactonase subfamily.</text>
</comment>
<dbReference type="GO" id="GO:0005975">
    <property type="term" value="P:carbohydrate metabolic process"/>
    <property type="evidence" value="ECO:0007669"/>
    <property type="project" value="UniProtKB-UniRule"/>
</dbReference>
<evidence type="ECO:0000256" key="3">
    <source>
        <dbReference type="ARBA" id="ARBA00004961"/>
    </source>
</evidence>
<evidence type="ECO:0000256" key="4">
    <source>
        <dbReference type="ARBA" id="ARBA00010662"/>
    </source>
</evidence>
<dbReference type="AlphaFoldDB" id="A0A841HP53"/>
<comment type="pathway">
    <text evidence="3 7">Carbohydrate degradation; pentose phosphate pathway; D-ribulose 5-phosphate from D-glucose 6-phosphate (oxidative stage): step 2/3.</text>
</comment>
<dbReference type="NCBIfam" id="TIGR01198">
    <property type="entry name" value="pgl"/>
    <property type="match status" value="1"/>
</dbReference>
<keyword evidence="10" id="KW-1185">Reference proteome</keyword>
<evidence type="ECO:0000313" key="10">
    <source>
        <dbReference type="Proteomes" id="UP000588068"/>
    </source>
</evidence>
<comment type="catalytic activity">
    <reaction evidence="1 7">
        <text>6-phospho-D-glucono-1,5-lactone + H2O = 6-phospho-D-gluconate + H(+)</text>
        <dbReference type="Rhea" id="RHEA:12556"/>
        <dbReference type="ChEBI" id="CHEBI:15377"/>
        <dbReference type="ChEBI" id="CHEBI:15378"/>
        <dbReference type="ChEBI" id="CHEBI:57955"/>
        <dbReference type="ChEBI" id="CHEBI:58759"/>
        <dbReference type="EC" id="3.1.1.31"/>
    </reaction>
</comment>